<comment type="caution">
    <text evidence="5">The sequence shown here is derived from an EMBL/GenBank/DDBJ whole genome shotgun (WGS) entry which is preliminary data.</text>
</comment>
<sequence>KTEKPSTEESNLNLIMKGELQNANQLFTDAVKLNPCVAILYAKRTSVFIKLQKGNAAIQACGKAHRLLGHQKEAAGDLASSCKLDYEDASAMLMEVHPKAWKTADIGEKKVKKAWEEHERARREEEARGQSGVQYDSFSEVLAAMKDPEVMVTFQDVAQNPANMSKYQGNSKVMKLISKLRAKFGGQA</sequence>
<dbReference type="SUPFAM" id="SSF48452">
    <property type="entry name" value="TPR-like"/>
    <property type="match status" value="1"/>
</dbReference>
<gene>
    <name evidence="5" type="ORF">FD755_021793</name>
</gene>
<evidence type="ECO:0000313" key="6">
    <source>
        <dbReference type="Proteomes" id="UP000326062"/>
    </source>
</evidence>
<proteinExistence type="predicted"/>
<evidence type="ECO:0000256" key="2">
    <source>
        <dbReference type="ARBA" id="ARBA00022803"/>
    </source>
</evidence>
<feature type="domain" description="STI1" evidence="4">
    <location>
        <begin position="139"/>
        <end position="177"/>
    </location>
</feature>
<reference evidence="5 6" key="1">
    <citation type="submission" date="2019-06" db="EMBL/GenBank/DDBJ databases">
        <title>Discovery of a novel chromosome fission-fusion reversal in muntjac.</title>
        <authorList>
            <person name="Mudd A.B."/>
            <person name="Bredeson J.V."/>
            <person name="Baum R."/>
            <person name="Hockemeyer D."/>
            <person name="Rokhsar D.S."/>
        </authorList>
    </citation>
    <scope>NUCLEOTIDE SEQUENCE [LARGE SCALE GENOMIC DNA]</scope>
    <source>
        <strain evidence="5">UCam_UCB_Mr</strain>
        <tissue evidence="5">Fibroblast cell line</tissue>
    </source>
</reference>
<keyword evidence="1" id="KW-0677">Repeat</keyword>
<organism evidence="5 6">
    <name type="scientific">Muntiacus reevesi</name>
    <name type="common">Reeves' muntjac</name>
    <name type="synonym">Cervus reevesi</name>
    <dbReference type="NCBI Taxonomy" id="9886"/>
    <lineage>
        <taxon>Eukaryota</taxon>
        <taxon>Metazoa</taxon>
        <taxon>Chordata</taxon>
        <taxon>Craniata</taxon>
        <taxon>Vertebrata</taxon>
        <taxon>Euteleostomi</taxon>
        <taxon>Mammalia</taxon>
        <taxon>Eutheria</taxon>
        <taxon>Laurasiatheria</taxon>
        <taxon>Artiodactyla</taxon>
        <taxon>Ruminantia</taxon>
        <taxon>Pecora</taxon>
        <taxon>Cervidae</taxon>
        <taxon>Muntiacinae</taxon>
        <taxon>Muntiacus</taxon>
    </lineage>
</organism>
<dbReference type="PANTHER" id="PTHR45883">
    <property type="entry name" value="HSC70-INTERACTING PROTEIN"/>
    <property type="match status" value="1"/>
</dbReference>
<evidence type="ECO:0000256" key="3">
    <source>
        <dbReference type="ARBA" id="ARBA00037033"/>
    </source>
</evidence>
<keyword evidence="2" id="KW-0802">TPR repeat</keyword>
<feature type="non-terminal residue" evidence="5">
    <location>
        <position position="1"/>
    </location>
</feature>
<dbReference type="GO" id="GO:0030544">
    <property type="term" value="F:Hsp70 protein binding"/>
    <property type="evidence" value="ECO:0007669"/>
    <property type="project" value="TreeGrafter"/>
</dbReference>
<dbReference type="SMART" id="SM00727">
    <property type="entry name" value="STI1"/>
    <property type="match status" value="1"/>
</dbReference>
<dbReference type="Gene3D" id="1.10.260.100">
    <property type="match status" value="1"/>
</dbReference>
<dbReference type="InterPro" id="IPR041243">
    <property type="entry name" value="STI1/HOP_DP"/>
</dbReference>
<dbReference type="Pfam" id="PF17830">
    <property type="entry name" value="STI1-HOP_DP"/>
    <property type="match status" value="1"/>
</dbReference>
<name>A0A5N3W2H8_MUNRE</name>
<dbReference type="InterPro" id="IPR011990">
    <property type="entry name" value="TPR-like_helical_dom_sf"/>
</dbReference>
<evidence type="ECO:0000256" key="1">
    <source>
        <dbReference type="ARBA" id="ARBA00022737"/>
    </source>
</evidence>
<comment type="function">
    <text evidence="3">One HIP oligomer binds the ATPase domains of at least two HSC70 molecules dependent on activation of the HSC70 ATPase by HSP40. Stabilizes the ADP state of HSC70 that has a high affinity for substrate protein. Through its own chaperone activity, it may contribute to the interaction of HSC70 with various target proteins.</text>
</comment>
<protein>
    <recommendedName>
        <fullName evidence="4">STI1 domain-containing protein</fullName>
    </recommendedName>
</protein>
<accession>A0A5N3W2H8</accession>
<dbReference type="EMBL" id="VCEB01000021">
    <property type="protein sequence ID" value="KAB0355285.1"/>
    <property type="molecule type" value="Genomic_DNA"/>
</dbReference>
<keyword evidence="6" id="KW-1185">Reference proteome</keyword>
<dbReference type="AlphaFoldDB" id="A0A5N3W2H8"/>
<evidence type="ECO:0000259" key="4">
    <source>
        <dbReference type="SMART" id="SM00727"/>
    </source>
</evidence>
<dbReference type="Gene3D" id="1.25.40.10">
    <property type="entry name" value="Tetratricopeptide repeat domain"/>
    <property type="match status" value="2"/>
</dbReference>
<dbReference type="PANTHER" id="PTHR45883:SF2">
    <property type="entry name" value="HSC70-INTERACTING PROTEIN"/>
    <property type="match status" value="1"/>
</dbReference>
<dbReference type="Proteomes" id="UP000326062">
    <property type="component" value="Chromosome 18"/>
</dbReference>
<evidence type="ECO:0000313" key="5">
    <source>
        <dbReference type="EMBL" id="KAB0355285.1"/>
    </source>
</evidence>
<dbReference type="InterPro" id="IPR006636">
    <property type="entry name" value="STI1_HS-bd"/>
</dbReference>